<evidence type="ECO:0000313" key="10">
    <source>
        <dbReference type="Proteomes" id="UP001596227"/>
    </source>
</evidence>
<dbReference type="Gene3D" id="1.10.10.10">
    <property type="entry name" value="Winged helix-like DNA-binding domain superfamily/Winged helix DNA-binding domain"/>
    <property type="match status" value="1"/>
</dbReference>
<comment type="similarity">
    <text evidence="5">Belongs to the SarZ family.</text>
</comment>
<keyword evidence="2" id="KW-0805">Transcription regulation</keyword>
<dbReference type="EMBL" id="JBHSSB010000004">
    <property type="protein sequence ID" value="MFC6293854.1"/>
    <property type="molecule type" value="Genomic_DNA"/>
</dbReference>
<evidence type="ECO:0000313" key="9">
    <source>
        <dbReference type="EMBL" id="MFC6293854.1"/>
    </source>
</evidence>
<accession>A0ABW1UDA0</accession>
<name>A0ABW1UDA0_9LACO</name>
<keyword evidence="3" id="KW-0238">DNA-binding</keyword>
<keyword evidence="10" id="KW-1185">Reference proteome</keyword>
<sequence>MATPTKNILLDDQLCFALYTANKRFNHFYAEALAPFKLTYPQYITLLALWENSPMTVRELGSHVNLDSGTLTPLLKRMQTQGWVERNRDETDERQVNISLSQKAIDAKTDIFNHVNSCMELLGMDQKTYDNARDTVNFASERIKNADPKKIDYTGTEV</sequence>
<dbReference type="Pfam" id="PF22381">
    <property type="entry name" value="Staph_reg_Sar_Rot"/>
    <property type="match status" value="1"/>
</dbReference>
<evidence type="ECO:0000256" key="6">
    <source>
        <dbReference type="ARBA" id="ARBA00047188"/>
    </source>
</evidence>
<dbReference type="InterPro" id="IPR055166">
    <property type="entry name" value="Transc_reg_Sar_Rot_HTH"/>
</dbReference>
<gene>
    <name evidence="9" type="ORF">ACFQH1_01195</name>
</gene>
<comment type="caution">
    <text evidence="9">The sequence shown here is derived from an EMBL/GenBank/DDBJ whole genome shotgun (WGS) entry which is preliminary data.</text>
</comment>
<evidence type="ECO:0000259" key="8">
    <source>
        <dbReference type="PROSITE" id="PS50995"/>
    </source>
</evidence>
<dbReference type="InterPro" id="IPR036390">
    <property type="entry name" value="WH_DNA-bd_sf"/>
</dbReference>
<evidence type="ECO:0000256" key="3">
    <source>
        <dbReference type="ARBA" id="ARBA00023125"/>
    </source>
</evidence>
<evidence type="ECO:0000256" key="5">
    <source>
        <dbReference type="ARBA" id="ARBA00046337"/>
    </source>
</evidence>
<dbReference type="PANTHER" id="PTHR42756:SF1">
    <property type="entry name" value="TRANSCRIPTIONAL REPRESSOR OF EMRAB OPERON"/>
    <property type="match status" value="1"/>
</dbReference>
<proteinExistence type="inferred from homology"/>
<evidence type="ECO:0000256" key="1">
    <source>
        <dbReference type="ARBA" id="ARBA00004496"/>
    </source>
</evidence>
<evidence type="ECO:0000256" key="4">
    <source>
        <dbReference type="ARBA" id="ARBA00023163"/>
    </source>
</evidence>
<evidence type="ECO:0000256" key="7">
    <source>
        <dbReference type="ARBA" id="ARBA00047207"/>
    </source>
</evidence>
<organism evidence="9 10">
    <name type="scientific">Lactiplantibacillus daoliensis</name>
    <dbReference type="NCBI Taxonomy" id="2559916"/>
    <lineage>
        <taxon>Bacteria</taxon>
        <taxon>Bacillati</taxon>
        <taxon>Bacillota</taxon>
        <taxon>Bacilli</taxon>
        <taxon>Lactobacillales</taxon>
        <taxon>Lactobacillaceae</taxon>
        <taxon>Lactiplantibacillus</taxon>
    </lineage>
</organism>
<protein>
    <recommendedName>
        <fullName evidence="6">HTH-type transcriptional regulator SarZ</fullName>
    </recommendedName>
    <alternativeName>
        <fullName evidence="7">Staphylococcal accessory regulator Z</fullName>
    </alternativeName>
</protein>
<dbReference type="PROSITE" id="PS50995">
    <property type="entry name" value="HTH_MARR_2"/>
    <property type="match status" value="1"/>
</dbReference>
<dbReference type="SMART" id="SM00347">
    <property type="entry name" value="HTH_MARR"/>
    <property type="match status" value="1"/>
</dbReference>
<feature type="domain" description="HTH marR-type" evidence="8">
    <location>
        <begin position="11"/>
        <end position="145"/>
    </location>
</feature>
<dbReference type="InterPro" id="IPR036388">
    <property type="entry name" value="WH-like_DNA-bd_sf"/>
</dbReference>
<reference evidence="10" key="1">
    <citation type="journal article" date="2019" name="Int. J. Syst. Evol. Microbiol.">
        <title>The Global Catalogue of Microorganisms (GCM) 10K type strain sequencing project: providing services to taxonomists for standard genome sequencing and annotation.</title>
        <authorList>
            <consortium name="The Broad Institute Genomics Platform"/>
            <consortium name="The Broad Institute Genome Sequencing Center for Infectious Disease"/>
            <person name="Wu L."/>
            <person name="Ma J."/>
        </authorList>
    </citation>
    <scope>NUCLEOTIDE SEQUENCE [LARGE SCALE GENOMIC DNA]</scope>
    <source>
        <strain evidence="10">CCM 8934</strain>
    </source>
</reference>
<comment type="subcellular location">
    <subcellularLocation>
        <location evidence="1">Cytoplasm</location>
    </subcellularLocation>
</comment>
<dbReference type="InterPro" id="IPR000835">
    <property type="entry name" value="HTH_MarR-typ"/>
</dbReference>
<keyword evidence="4" id="KW-0804">Transcription</keyword>
<dbReference type="RefSeq" id="WP_137607374.1">
    <property type="nucleotide sequence ID" value="NZ_BJDH01000005.1"/>
</dbReference>
<dbReference type="SUPFAM" id="SSF46785">
    <property type="entry name" value="Winged helix' DNA-binding domain"/>
    <property type="match status" value="1"/>
</dbReference>
<dbReference type="Proteomes" id="UP001596227">
    <property type="component" value="Unassembled WGS sequence"/>
</dbReference>
<evidence type="ECO:0000256" key="2">
    <source>
        <dbReference type="ARBA" id="ARBA00023015"/>
    </source>
</evidence>
<dbReference type="PANTHER" id="PTHR42756">
    <property type="entry name" value="TRANSCRIPTIONAL REGULATOR, MARR"/>
    <property type="match status" value="1"/>
</dbReference>